<keyword evidence="2" id="KW-0378">Hydrolase</keyword>
<sequence length="162" mass="17352">MAIKIIRKEGDPALREVAKPVPEVTSNIQKLLTDMTETMYENQGIGLAANQIGILKRCIVADVGEGGPGLIQLVNPVVVHAEGEQFGPEGCLSIPGVTGDVLRAARVTVKGLNRDGEEVEIKTEGLLARCLLHEIDHLNGVLFTDHVRRMGGGGSKSTLPRR</sequence>
<reference evidence="3 4" key="1">
    <citation type="submission" date="2018-05" db="EMBL/GenBank/DDBJ databases">
        <title>Genomic Encyclopedia of Type Strains, Phase IV (KMG-IV): sequencing the most valuable type-strain genomes for metagenomic binning, comparative biology and taxonomic classification.</title>
        <authorList>
            <person name="Goeker M."/>
        </authorList>
    </citation>
    <scope>NUCLEOTIDE SEQUENCE [LARGE SCALE GENOMIC DNA]</scope>
    <source>
        <strain evidence="3 4">DSM 18773</strain>
    </source>
</reference>
<comment type="cofactor">
    <cofactor evidence="2">
        <name>Fe(2+)</name>
        <dbReference type="ChEBI" id="CHEBI:29033"/>
    </cofactor>
    <text evidence="2">Binds 1 Fe(2+) ion.</text>
</comment>
<accession>A0A316DAB3</accession>
<dbReference type="SUPFAM" id="SSF56420">
    <property type="entry name" value="Peptide deformylase"/>
    <property type="match status" value="1"/>
</dbReference>
<feature type="binding site" evidence="2">
    <location>
        <position position="137"/>
    </location>
    <ligand>
        <name>Fe cation</name>
        <dbReference type="ChEBI" id="CHEBI:24875"/>
    </ligand>
</feature>
<dbReference type="CDD" id="cd00487">
    <property type="entry name" value="Pep_deformylase"/>
    <property type="match status" value="1"/>
</dbReference>
<keyword evidence="4" id="KW-1185">Reference proteome</keyword>
<dbReference type="HAMAP" id="MF_00163">
    <property type="entry name" value="Pep_deformylase"/>
    <property type="match status" value="1"/>
</dbReference>
<comment type="function">
    <text evidence="2">Removes the formyl group from the N-terminal Met of newly synthesized proteins. Requires at least a dipeptide for an efficient rate of reaction. N-terminal L-methionine is a prerequisite for activity but the enzyme has broad specificity at other positions.</text>
</comment>
<keyword evidence="2" id="KW-0479">Metal-binding</keyword>
<evidence type="ECO:0000313" key="3">
    <source>
        <dbReference type="EMBL" id="PWK12801.1"/>
    </source>
</evidence>
<dbReference type="AlphaFoldDB" id="A0A316DAB3"/>
<feature type="binding site" evidence="2">
    <location>
        <position position="133"/>
    </location>
    <ligand>
        <name>Fe cation</name>
        <dbReference type="ChEBI" id="CHEBI:24875"/>
    </ligand>
</feature>
<organism evidence="3 4">
    <name type="scientific">Tumebacillus permanentifrigoris</name>
    <dbReference type="NCBI Taxonomy" id="378543"/>
    <lineage>
        <taxon>Bacteria</taxon>
        <taxon>Bacillati</taxon>
        <taxon>Bacillota</taxon>
        <taxon>Bacilli</taxon>
        <taxon>Bacillales</taxon>
        <taxon>Alicyclobacillaceae</taxon>
        <taxon>Tumebacillus</taxon>
    </lineage>
</organism>
<dbReference type="InterPro" id="IPR023635">
    <property type="entry name" value="Peptide_deformylase"/>
</dbReference>
<dbReference type="GO" id="GO:0006412">
    <property type="term" value="P:translation"/>
    <property type="evidence" value="ECO:0007669"/>
    <property type="project" value="UniProtKB-UniRule"/>
</dbReference>
<dbReference type="Pfam" id="PF01327">
    <property type="entry name" value="Pep_deformylase"/>
    <property type="match status" value="1"/>
</dbReference>
<dbReference type="GO" id="GO:0046872">
    <property type="term" value="F:metal ion binding"/>
    <property type="evidence" value="ECO:0007669"/>
    <property type="project" value="UniProtKB-KW"/>
</dbReference>
<evidence type="ECO:0000313" key="4">
    <source>
        <dbReference type="Proteomes" id="UP000245634"/>
    </source>
</evidence>
<dbReference type="NCBIfam" id="NF001159">
    <property type="entry name" value="PRK00150.1-3"/>
    <property type="match status" value="1"/>
</dbReference>
<dbReference type="EC" id="3.5.1.88" evidence="2"/>
<dbReference type="InterPro" id="IPR036821">
    <property type="entry name" value="Peptide_deformylase_sf"/>
</dbReference>
<dbReference type="PRINTS" id="PR01576">
    <property type="entry name" value="PDEFORMYLASE"/>
</dbReference>
<dbReference type="Gene3D" id="3.90.45.10">
    <property type="entry name" value="Peptide deformylase"/>
    <property type="match status" value="1"/>
</dbReference>
<name>A0A316DAB3_9BACL</name>
<dbReference type="Proteomes" id="UP000245634">
    <property type="component" value="Unassembled WGS sequence"/>
</dbReference>
<evidence type="ECO:0000256" key="2">
    <source>
        <dbReference type="HAMAP-Rule" id="MF_00163"/>
    </source>
</evidence>
<dbReference type="PIRSF" id="PIRSF004749">
    <property type="entry name" value="Pep_def"/>
    <property type="match status" value="1"/>
</dbReference>
<comment type="caution">
    <text evidence="3">The sequence shown here is derived from an EMBL/GenBank/DDBJ whole genome shotgun (WGS) entry which is preliminary data.</text>
</comment>
<dbReference type="PANTHER" id="PTHR10458:SF22">
    <property type="entry name" value="PEPTIDE DEFORMYLASE"/>
    <property type="match status" value="1"/>
</dbReference>
<dbReference type="OrthoDB" id="9784988at2"/>
<protein>
    <recommendedName>
        <fullName evidence="2">Peptide deformylase</fullName>
        <shortName evidence="2">PDF</shortName>
        <ecNumber evidence="2">3.5.1.88</ecNumber>
    </recommendedName>
    <alternativeName>
        <fullName evidence="2">Polypeptide deformylase</fullName>
    </alternativeName>
</protein>
<gene>
    <name evidence="2" type="primary">def</name>
    <name evidence="3" type="ORF">C7459_109163</name>
</gene>
<comment type="catalytic activity">
    <reaction evidence="2">
        <text>N-terminal N-formyl-L-methionyl-[peptide] + H2O = N-terminal L-methionyl-[peptide] + formate</text>
        <dbReference type="Rhea" id="RHEA:24420"/>
        <dbReference type="Rhea" id="RHEA-COMP:10639"/>
        <dbReference type="Rhea" id="RHEA-COMP:10640"/>
        <dbReference type="ChEBI" id="CHEBI:15377"/>
        <dbReference type="ChEBI" id="CHEBI:15740"/>
        <dbReference type="ChEBI" id="CHEBI:49298"/>
        <dbReference type="ChEBI" id="CHEBI:64731"/>
        <dbReference type="EC" id="3.5.1.88"/>
    </reaction>
</comment>
<keyword evidence="2" id="KW-0648">Protein biosynthesis</keyword>
<proteinExistence type="inferred from homology"/>
<dbReference type="NCBIfam" id="TIGR00079">
    <property type="entry name" value="pept_deformyl"/>
    <property type="match status" value="1"/>
</dbReference>
<comment type="similarity">
    <text evidence="1 2">Belongs to the polypeptide deformylase family.</text>
</comment>
<dbReference type="EMBL" id="QGGL01000009">
    <property type="protein sequence ID" value="PWK12801.1"/>
    <property type="molecule type" value="Genomic_DNA"/>
</dbReference>
<keyword evidence="2" id="KW-0408">Iron</keyword>
<dbReference type="PANTHER" id="PTHR10458">
    <property type="entry name" value="PEPTIDE DEFORMYLASE"/>
    <property type="match status" value="1"/>
</dbReference>
<feature type="active site" evidence="2">
    <location>
        <position position="134"/>
    </location>
</feature>
<evidence type="ECO:0000256" key="1">
    <source>
        <dbReference type="ARBA" id="ARBA00010759"/>
    </source>
</evidence>
<feature type="binding site" evidence="2">
    <location>
        <position position="91"/>
    </location>
    <ligand>
        <name>Fe cation</name>
        <dbReference type="ChEBI" id="CHEBI:24875"/>
    </ligand>
</feature>
<dbReference type="RefSeq" id="WP_109689523.1">
    <property type="nucleotide sequence ID" value="NZ_QGGL01000009.1"/>
</dbReference>
<dbReference type="GO" id="GO:0042586">
    <property type="term" value="F:peptide deformylase activity"/>
    <property type="evidence" value="ECO:0007669"/>
    <property type="project" value="UniProtKB-UniRule"/>
</dbReference>